<dbReference type="InterPro" id="IPR027417">
    <property type="entry name" value="P-loop_NTPase"/>
</dbReference>
<dbReference type="PANTHER" id="PTHR11059">
    <property type="entry name" value="DNA REPAIR PROTEIN RECN"/>
    <property type="match status" value="1"/>
</dbReference>
<evidence type="ECO:0000256" key="7">
    <source>
        <dbReference type="ARBA" id="ARBA00023204"/>
    </source>
</evidence>
<dbReference type="RefSeq" id="WP_359792089.1">
    <property type="nucleotide sequence ID" value="NZ_JBEYBN010000055.1"/>
</dbReference>
<evidence type="ECO:0000256" key="1">
    <source>
        <dbReference type="ARBA" id="ARBA00003618"/>
    </source>
</evidence>
<dbReference type="InterPro" id="IPR003395">
    <property type="entry name" value="RecF/RecN/SMC_N"/>
</dbReference>
<dbReference type="InterPro" id="IPR004604">
    <property type="entry name" value="DNA_recomb/repair_RecN"/>
</dbReference>
<keyword evidence="5 9" id="KW-0227">DNA damage</keyword>
<accession>A0ABV2Y2Z2</accession>
<evidence type="ECO:0000256" key="4">
    <source>
        <dbReference type="ARBA" id="ARBA00022741"/>
    </source>
</evidence>
<evidence type="ECO:0000313" key="12">
    <source>
        <dbReference type="Proteomes" id="UP001550603"/>
    </source>
</evidence>
<dbReference type="Proteomes" id="UP001550603">
    <property type="component" value="Unassembled WGS sequence"/>
</dbReference>
<protein>
    <recommendedName>
        <fullName evidence="3 9">DNA repair protein RecN</fullName>
    </recommendedName>
    <alternativeName>
        <fullName evidence="8 9">Recombination protein N</fullName>
    </alternativeName>
</protein>
<evidence type="ECO:0000256" key="5">
    <source>
        <dbReference type="ARBA" id="ARBA00022763"/>
    </source>
</evidence>
<organism evidence="11 12">
    <name type="scientific">Streptomyces olindensis</name>
    <dbReference type="NCBI Taxonomy" id="358823"/>
    <lineage>
        <taxon>Bacteria</taxon>
        <taxon>Bacillati</taxon>
        <taxon>Actinomycetota</taxon>
        <taxon>Actinomycetes</taxon>
        <taxon>Kitasatosporales</taxon>
        <taxon>Streptomycetaceae</taxon>
        <taxon>Streptomyces</taxon>
    </lineage>
</organism>
<keyword evidence="6" id="KW-0067">ATP-binding</keyword>
<dbReference type="PANTHER" id="PTHR11059:SF0">
    <property type="entry name" value="DNA REPAIR PROTEIN RECN"/>
    <property type="match status" value="1"/>
</dbReference>
<dbReference type="NCBIfam" id="TIGR00634">
    <property type="entry name" value="recN"/>
    <property type="match status" value="1"/>
</dbReference>
<proteinExistence type="inferred from homology"/>
<name>A0ABV2Y2Z2_9ACTN</name>
<evidence type="ECO:0000313" key="11">
    <source>
        <dbReference type="EMBL" id="MEU2270630.1"/>
    </source>
</evidence>
<gene>
    <name evidence="11" type="primary">recN</name>
    <name evidence="11" type="ORF">ABZ568_30330</name>
</gene>
<dbReference type="Pfam" id="PF02463">
    <property type="entry name" value="SMC_N"/>
    <property type="match status" value="1"/>
</dbReference>
<keyword evidence="4" id="KW-0547">Nucleotide-binding</keyword>
<dbReference type="CDD" id="cd03241">
    <property type="entry name" value="ABC_RecN"/>
    <property type="match status" value="1"/>
</dbReference>
<dbReference type="PIRSF" id="PIRSF003128">
    <property type="entry name" value="RecN"/>
    <property type="match status" value="1"/>
</dbReference>
<dbReference type="Gene3D" id="3.40.50.300">
    <property type="entry name" value="P-loop containing nucleotide triphosphate hydrolases"/>
    <property type="match status" value="2"/>
</dbReference>
<evidence type="ECO:0000256" key="6">
    <source>
        <dbReference type="ARBA" id="ARBA00022840"/>
    </source>
</evidence>
<evidence type="ECO:0000256" key="8">
    <source>
        <dbReference type="ARBA" id="ARBA00033408"/>
    </source>
</evidence>
<reference evidence="11 12" key="1">
    <citation type="submission" date="2024-06" db="EMBL/GenBank/DDBJ databases">
        <title>The Natural Products Discovery Center: Release of the First 8490 Sequenced Strains for Exploring Actinobacteria Biosynthetic Diversity.</title>
        <authorList>
            <person name="Kalkreuter E."/>
            <person name="Kautsar S.A."/>
            <person name="Yang D."/>
            <person name="Bader C.D."/>
            <person name="Teijaro C.N."/>
            <person name="Fluegel L."/>
            <person name="Davis C.M."/>
            <person name="Simpson J.R."/>
            <person name="Lauterbach L."/>
            <person name="Steele A.D."/>
            <person name="Gui C."/>
            <person name="Meng S."/>
            <person name="Li G."/>
            <person name="Viehrig K."/>
            <person name="Ye F."/>
            <person name="Su P."/>
            <person name="Kiefer A.F."/>
            <person name="Nichols A."/>
            <person name="Cepeda A.J."/>
            <person name="Yan W."/>
            <person name="Fan B."/>
            <person name="Jiang Y."/>
            <person name="Adhikari A."/>
            <person name="Zheng C.-J."/>
            <person name="Schuster L."/>
            <person name="Cowan T.M."/>
            <person name="Smanski M.J."/>
            <person name="Chevrette M.G."/>
            <person name="De Carvalho L.P.S."/>
            <person name="Shen B."/>
        </authorList>
    </citation>
    <scope>NUCLEOTIDE SEQUENCE [LARGE SCALE GENOMIC DNA]</scope>
    <source>
        <strain evidence="11 12">NPDC019583</strain>
    </source>
</reference>
<keyword evidence="12" id="KW-1185">Reference proteome</keyword>
<evidence type="ECO:0000256" key="3">
    <source>
        <dbReference type="ARBA" id="ARBA00021315"/>
    </source>
</evidence>
<feature type="domain" description="RecF/RecN/SMC N-terminal" evidence="10">
    <location>
        <begin position="12"/>
        <end position="525"/>
    </location>
</feature>
<dbReference type="SUPFAM" id="SSF52540">
    <property type="entry name" value="P-loop containing nucleoside triphosphate hydrolases"/>
    <property type="match status" value="2"/>
</dbReference>
<dbReference type="EMBL" id="JBEYBN010000055">
    <property type="protein sequence ID" value="MEU2270630.1"/>
    <property type="molecule type" value="Genomic_DNA"/>
</dbReference>
<comment type="caution">
    <text evidence="11">The sequence shown here is derived from an EMBL/GenBank/DDBJ whole genome shotgun (WGS) entry which is preliminary data.</text>
</comment>
<comment type="function">
    <text evidence="1 9">May be involved in recombinational repair of damaged DNA.</text>
</comment>
<evidence type="ECO:0000256" key="9">
    <source>
        <dbReference type="PIRNR" id="PIRNR003128"/>
    </source>
</evidence>
<sequence length="572" mass="59534">MRIRSLGVIDDAVVELSPGFTAVTGETGAGKTMVVTSLGLLLGGRADPALVRIGAGKAVVEGRITVPEDAAVAVRAEEAGAELDDGALLISRTVSAEGRSRAHLGGRSVPVGVLAELADELVAVHGQTDQQGLLKLSRQRQALDRYAGDAVAVPLAKYGEAYKRLRAVSAELDEITTRARERAQEAEMLRYGLDEIAAVEPRAGEDTELAEEAERLGHAEALASAAAAAHAALAGNPEDPEGVDAGTLVAGAQRALEAVRSHDPALAALADRIGEIGILLRDAAGDLAGYADDLDADPLRLAAVEERRAALTGLTRKYGEDIAAVLAWAENGAARLTELDGDDERIGELTAERDALRAELGGLAQALTDARTEAAERFAAAVTAELASLAMPHARVSFDIRQTEDPDGVEVGGRPVAYGPAGADEVELLLAPHPGAPPRPIAKGASGGELSRVMLAVEVVFAGTDPVPTYLFDEVDAGVGGKAAVEIGRRLARLAKTAQVVVVTHLPQVAAFADRQLLVEKTNDGSVTRSGVKVLDGEDRVRELSRMLAGQEDSETARAHAEELLATARADR</sequence>
<evidence type="ECO:0000256" key="2">
    <source>
        <dbReference type="ARBA" id="ARBA00009441"/>
    </source>
</evidence>
<evidence type="ECO:0000259" key="10">
    <source>
        <dbReference type="Pfam" id="PF02463"/>
    </source>
</evidence>
<keyword evidence="7 9" id="KW-0234">DNA repair</keyword>
<comment type="similarity">
    <text evidence="2 9">Belongs to the RecN family.</text>
</comment>